<proteinExistence type="predicted"/>
<comment type="caution">
    <text evidence="1">The sequence shown here is derived from an EMBL/GenBank/DDBJ whole genome shotgun (WGS) entry which is preliminary data.</text>
</comment>
<sequence length="173" mass="19230">MRWELRCPPSGREVNVWFDELPSEFVVGVGSPEPLIAASLTVSSCIVAISQWFPFNNCQAALIGGQFQADESGEFRVAWPVRFADDVSVSETRSGLTVGLPREFRTAVEQGLLAEQLHPSGVLTLTVWAHDQIGSSPLSFRTAAQSLLRLIKQRERDENSVQHGAWWVNPLKR</sequence>
<evidence type="ECO:0000313" key="1">
    <source>
        <dbReference type="EMBL" id="MXV18894.1"/>
    </source>
</evidence>
<name>A0A6I4YGJ3_9DEIO</name>
<dbReference type="EMBL" id="WVHK01000010">
    <property type="protein sequence ID" value="MXV18894.1"/>
    <property type="molecule type" value="Genomic_DNA"/>
</dbReference>
<dbReference type="Proteomes" id="UP000430519">
    <property type="component" value="Unassembled WGS sequence"/>
</dbReference>
<gene>
    <name evidence="1" type="ORF">GLX28_04485</name>
</gene>
<dbReference type="AlphaFoldDB" id="A0A6I4YGJ3"/>
<dbReference type="RefSeq" id="WP_160977128.1">
    <property type="nucleotide sequence ID" value="NZ_WVHK01000010.1"/>
</dbReference>
<evidence type="ECO:0000313" key="2">
    <source>
        <dbReference type="Proteomes" id="UP000430519"/>
    </source>
</evidence>
<organism evidence="1 2">
    <name type="scientific">Deinococcus xianganensis</name>
    <dbReference type="NCBI Taxonomy" id="1507289"/>
    <lineage>
        <taxon>Bacteria</taxon>
        <taxon>Thermotogati</taxon>
        <taxon>Deinococcota</taxon>
        <taxon>Deinococci</taxon>
        <taxon>Deinococcales</taxon>
        <taxon>Deinococcaceae</taxon>
        <taxon>Deinococcus</taxon>
    </lineage>
</organism>
<accession>A0A6I4YGJ3</accession>
<reference evidence="1 2" key="1">
    <citation type="submission" date="2019-11" db="EMBL/GenBank/DDBJ databases">
        <title>Genome sequence of Deinococcus xianganensis Y35, AI-2 producing algicidal bacterium, isolated from lake water.</title>
        <authorList>
            <person name="Li Y."/>
        </authorList>
    </citation>
    <scope>NUCLEOTIDE SEQUENCE [LARGE SCALE GENOMIC DNA]</scope>
    <source>
        <strain evidence="1 2">Y35</strain>
    </source>
</reference>
<keyword evidence="2" id="KW-1185">Reference proteome</keyword>
<protein>
    <submittedName>
        <fullName evidence="1">Uncharacterized protein</fullName>
    </submittedName>
</protein>